<evidence type="ECO:0000313" key="1">
    <source>
        <dbReference type="EMBL" id="BBH90127.1"/>
    </source>
</evidence>
<organism evidence="3">
    <name type="scientific">Thermosporothrix sp. COM3</name>
    <dbReference type="NCBI Taxonomy" id="2490863"/>
    <lineage>
        <taxon>Bacteria</taxon>
        <taxon>Bacillati</taxon>
        <taxon>Chloroflexota</taxon>
        <taxon>Ktedonobacteria</taxon>
        <taxon>Ktedonobacterales</taxon>
        <taxon>Thermosporotrichaceae</taxon>
        <taxon>Thermosporothrix</taxon>
    </lineage>
</organism>
<dbReference type="InterPro" id="IPR046718">
    <property type="entry name" value="DUF6610"/>
</dbReference>
<evidence type="ECO:0000313" key="2">
    <source>
        <dbReference type="EMBL" id="BBH90192.1"/>
    </source>
</evidence>
<dbReference type="EMBL" id="AP019376">
    <property type="protein sequence ID" value="BBH90257.1"/>
    <property type="molecule type" value="Genomic_DNA"/>
</dbReference>
<gene>
    <name evidence="1" type="ORF">KTC_48780</name>
    <name evidence="2" type="ORF">KTC_49430</name>
    <name evidence="3" type="ORF">KTC_50080</name>
</gene>
<evidence type="ECO:0000313" key="3">
    <source>
        <dbReference type="EMBL" id="BBH90257.1"/>
    </source>
</evidence>
<protein>
    <submittedName>
        <fullName evidence="3">Uncharacterized protein</fullName>
    </submittedName>
</protein>
<dbReference type="Pfam" id="PF20314">
    <property type="entry name" value="DUF6610"/>
    <property type="match status" value="1"/>
</dbReference>
<proteinExistence type="predicted"/>
<sequence>MDLIYCAGGNIGLQRIALEEGWQLGQRSDATPSPFNMTFIDINYKKADFERHLEIVRLFRPKYATVPDLSAKQTDLSEIKRAMKQYEQLAEYCEVPLVVPKLSEQLQLLPPDVAIGFSVPSSYGAAQFLPWELAGRRVHLLGGSPKRQMELYRYISIFATVTSVDGNYAQLMATKFAEYWEAGRWHNHPAIEEKKENLYYECWRISCRNLRQAWEKITGKAECAVPCKER</sequence>
<dbReference type="AlphaFoldDB" id="A0A455SPD9"/>
<accession>A0A455SPD9</accession>
<dbReference type="EMBL" id="AP019376">
    <property type="protein sequence ID" value="BBH90127.1"/>
    <property type="molecule type" value="Genomic_DNA"/>
</dbReference>
<reference evidence="3" key="1">
    <citation type="submission" date="2018-12" db="EMBL/GenBank/DDBJ databases">
        <title>Novel natural products biosynthetic potential of the class Ktedonobacteria.</title>
        <authorList>
            <person name="Zheng Y."/>
            <person name="Saitou A."/>
            <person name="Wang C.M."/>
            <person name="Toyoda A."/>
            <person name="Minakuchi Y."/>
            <person name="Sekiguchi Y."/>
            <person name="Ueda K."/>
            <person name="Takano H."/>
            <person name="Sakai Y."/>
            <person name="Yokota A."/>
            <person name="Yabe S."/>
        </authorList>
    </citation>
    <scope>NUCLEOTIDE SEQUENCE</scope>
    <source>
        <strain evidence="3">COM3</strain>
    </source>
</reference>
<name>A0A455SPD9_9CHLR</name>
<dbReference type="EMBL" id="AP019376">
    <property type="protein sequence ID" value="BBH90192.1"/>
    <property type="molecule type" value="Genomic_DNA"/>
</dbReference>